<dbReference type="GO" id="GO:0004252">
    <property type="term" value="F:serine-type endopeptidase activity"/>
    <property type="evidence" value="ECO:0007669"/>
    <property type="project" value="InterPro"/>
</dbReference>
<dbReference type="EMBL" id="CP028136">
    <property type="protein sequence ID" value="AVR47061.1"/>
    <property type="molecule type" value="Genomic_DNA"/>
</dbReference>
<comment type="similarity">
    <text evidence="1">Belongs to the peptidase S1C family.</text>
</comment>
<dbReference type="InterPro" id="IPR051201">
    <property type="entry name" value="Chloro_Bact_Ser_Proteases"/>
</dbReference>
<proteinExistence type="inferred from homology"/>
<evidence type="ECO:0000256" key="1">
    <source>
        <dbReference type="ARBA" id="ARBA00010541"/>
    </source>
</evidence>
<dbReference type="InterPro" id="IPR043504">
    <property type="entry name" value="Peptidase_S1_PA_chymotrypsin"/>
</dbReference>
<dbReference type="PANTHER" id="PTHR43343">
    <property type="entry name" value="PEPTIDASE S12"/>
    <property type="match status" value="1"/>
</dbReference>
<dbReference type="InterPro" id="IPR009003">
    <property type="entry name" value="Peptidase_S1_PA"/>
</dbReference>
<dbReference type="InterPro" id="IPR001940">
    <property type="entry name" value="Peptidase_S1C"/>
</dbReference>
<feature type="compositionally biased region" description="Basic and acidic residues" evidence="4">
    <location>
        <begin position="33"/>
        <end position="44"/>
    </location>
</feature>
<feature type="region of interest" description="Disordered" evidence="4">
    <location>
        <begin position="23"/>
        <end position="62"/>
    </location>
</feature>
<keyword evidence="3" id="KW-0378">Hydrolase</keyword>
<dbReference type="AlphaFoldDB" id="A0A2R3Z9X3"/>
<dbReference type="RefSeq" id="WP_107013831.1">
    <property type="nucleotide sequence ID" value="NZ_CP028136.1"/>
</dbReference>
<evidence type="ECO:0000313" key="5">
    <source>
        <dbReference type="EMBL" id="AVR47061.1"/>
    </source>
</evidence>
<dbReference type="Pfam" id="PF13365">
    <property type="entry name" value="Trypsin_2"/>
    <property type="match status" value="1"/>
</dbReference>
<evidence type="ECO:0000256" key="4">
    <source>
        <dbReference type="SAM" id="MobiDB-lite"/>
    </source>
</evidence>
<dbReference type="GO" id="GO:0006508">
    <property type="term" value="P:proteolysis"/>
    <property type="evidence" value="ECO:0007669"/>
    <property type="project" value="UniProtKB-KW"/>
</dbReference>
<evidence type="ECO:0000256" key="3">
    <source>
        <dbReference type="ARBA" id="ARBA00022801"/>
    </source>
</evidence>
<dbReference type="PRINTS" id="PR00834">
    <property type="entry name" value="PROTEASES2C"/>
</dbReference>
<keyword evidence="2" id="KW-0645">Protease</keyword>
<keyword evidence="6" id="KW-1185">Reference proteome</keyword>
<name>A0A2R3Z9X3_9FLAO</name>
<dbReference type="Gene3D" id="2.40.10.10">
    <property type="entry name" value="Trypsin-like serine proteases"/>
    <property type="match status" value="2"/>
</dbReference>
<dbReference type="KEGG" id="grs:C7S20_18410"/>
<accession>A0A2R3Z9X3</accession>
<feature type="compositionally biased region" description="Polar residues" evidence="4">
    <location>
        <begin position="45"/>
        <end position="57"/>
    </location>
</feature>
<gene>
    <name evidence="5" type="ORF">C7S20_18410</name>
</gene>
<protein>
    <recommendedName>
        <fullName evidence="7">Serine protease</fullName>
    </recommendedName>
</protein>
<dbReference type="SUPFAM" id="SSF50494">
    <property type="entry name" value="Trypsin-like serine proteases"/>
    <property type="match status" value="1"/>
</dbReference>
<dbReference type="Proteomes" id="UP000241507">
    <property type="component" value="Chromosome"/>
</dbReference>
<reference evidence="6" key="1">
    <citation type="submission" date="2018-03" db="EMBL/GenBank/DDBJ databases">
        <title>Gramella fulva sp. nov., isolated from a dry surface of tidal flat.</title>
        <authorList>
            <person name="Hwang S.H."/>
            <person name="Hwang W.M."/>
            <person name="Kang K."/>
            <person name="Ahn T.-Y."/>
        </authorList>
    </citation>
    <scope>NUCLEOTIDE SEQUENCE [LARGE SCALE GENOMIC DNA]</scope>
    <source>
        <strain evidence="6">SH35</strain>
    </source>
</reference>
<evidence type="ECO:0000313" key="6">
    <source>
        <dbReference type="Proteomes" id="UP000241507"/>
    </source>
</evidence>
<dbReference type="PANTHER" id="PTHR43343:SF3">
    <property type="entry name" value="PROTEASE DO-LIKE 8, CHLOROPLASTIC"/>
    <property type="match status" value="1"/>
</dbReference>
<organism evidence="5 6">
    <name type="scientific">Christiangramia fulva</name>
    <dbReference type="NCBI Taxonomy" id="2126553"/>
    <lineage>
        <taxon>Bacteria</taxon>
        <taxon>Pseudomonadati</taxon>
        <taxon>Bacteroidota</taxon>
        <taxon>Flavobacteriia</taxon>
        <taxon>Flavobacteriales</taxon>
        <taxon>Flavobacteriaceae</taxon>
        <taxon>Christiangramia</taxon>
    </lineage>
</organism>
<dbReference type="OrthoDB" id="9758917at2"/>
<evidence type="ECO:0000256" key="2">
    <source>
        <dbReference type="ARBA" id="ARBA00022670"/>
    </source>
</evidence>
<dbReference type="PROSITE" id="PS51257">
    <property type="entry name" value="PROKAR_LIPOPROTEIN"/>
    <property type="match status" value="1"/>
</dbReference>
<evidence type="ECO:0008006" key="7">
    <source>
        <dbReference type="Google" id="ProtNLM"/>
    </source>
</evidence>
<sequence>MRILCGFLLVSLVLFSCKRPNRNPRNNNVKSPAQREYRGEDRDINQNANPSNTSIKSTAEPAKSLPIGNKSVSELFKELNPAVFRVVGVLGEDQYSTGSGFFIGKGIGVTNFHVLEDSQEAFILIGEEFYDITNILSKSFPQNLDYVIFETEYANAISLPIATKNPQVGEDVFAIGSPKGLSNSLTKGTISGFRENRRIQIDATIDHGSSGGPLFNMKGEVIGITTSGMGTGSELNFAVDIQALPYEKYIHY</sequence>